<dbReference type="PANTHER" id="PTHR35889">
    <property type="entry name" value="CYCLOINULO-OLIGOSACCHARIDE FRUCTANOTRANSFERASE-RELATED"/>
    <property type="match status" value="1"/>
</dbReference>
<dbReference type="PANTHER" id="PTHR35889:SF3">
    <property type="entry name" value="F-BOX DOMAIN-CONTAINING PROTEIN"/>
    <property type="match status" value="1"/>
</dbReference>
<dbReference type="InterPro" id="IPR022655">
    <property type="entry name" value="DUF1553"/>
</dbReference>
<dbReference type="Proteomes" id="UP000319004">
    <property type="component" value="Chromosome"/>
</dbReference>
<dbReference type="InterPro" id="IPR011429">
    <property type="entry name" value="Cyt_c_Planctomycete-type"/>
</dbReference>
<dbReference type="AlphaFoldDB" id="A0A518HPQ9"/>
<name>A0A518HPQ9_9BACT</name>
<keyword evidence="1 3" id="KW-0479">Metal-binding</keyword>
<keyword evidence="2 3" id="KW-0408">Iron</keyword>
<dbReference type="PROSITE" id="PS51007">
    <property type="entry name" value="CYTC"/>
    <property type="match status" value="1"/>
</dbReference>
<dbReference type="GO" id="GO:0046872">
    <property type="term" value="F:metal ion binding"/>
    <property type="evidence" value="ECO:0007669"/>
    <property type="project" value="UniProtKB-KW"/>
</dbReference>
<evidence type="ECO:0000313" key="6">
    <source>
        <dbReference type="EMBL" id="QDV42829.1"/>
    </source>
</evidence>
<dbReference type="KEGG" id="snep:Enr13x_26790"/>
<feature type="signal peptide" evidence="4">
    <location>
        <begin position="1"/>
        <end position="23"/>
    </location>
</feature>
<dbReference type="EMBL" id="CP037423">
    <property type="protein sequence ID" value="QDV42829.1"/>
    <property type="molecule type" value="Genomic_DNA"/>
</dbReference>
<evidence type="ECO:0000256" key="4">
    <source>
        <dbReference type="SAM" id="SignalP"/>
    </source>
</evidence>
<keyword evidence="4" id="KW-0732">Signal</keyword>
<dbReference type="GO" id="GO:0020037">
    <property type="term" value="F:heme binding"/>
    <property type="evidence" value="ECO:0007669"/>
    <property type="project" value="InterPro"/>
</dbReference>
<protein>
    <submittedName>
        <fullName evidence="6">Planctomycete cytochrome C</fullName>
    </submittedName>
</protein>
<dbReference type="InterPro" id="IPR009056">
    <property type="entry name" value="Cyt_c-like_dom"/>
</dbReference>
<dbReference type="Pfam" id="PF07587">
    <property type="entry name" value="PSD1"/>
    <property type="match status" value="1"/>
</dbReference>
<proteinExistence type="predicted"/>
<dbReference type="Pfam" id="PF07635">
    <property type="entry name" value="PSCyt1"/>
    <property type="match status" value="1"/>
</dbReference>
<sequence precursor="true">MNCRALLLFAIVIHSLAAGSADADEASFESDVAPLLIRRCVECHQGRHPSGNLLLTTAEGFRRGGDSGPAVDLDNPQDSYLLQRIHDGEMPPEKKGRSQQLPEQEVAVLQRWIAAGAEWPKGRHLDWFERSSDVRGGRDLWSLQPVRRPDVPRLQTLPQPANPIDAFVGARLEEQQMSPAAAAGKRVLLRRLYFDLIGLPPSLEQVEAFERDDSPQALEHVIDRLLDSPQYGERWGRYWLDLVRYADTSGYERDQEKPFAWKYRDWVVNALNSDMPYDRFVIAQLAGDEIPERTEASVVATGFLRLGAWNDEPNDPLDYQYDRLEDLVHTTSSSFLAMTVKCARCHDHKFDAIKQEDYYRMASAFWAGPIAARQRKLLGGPTPEELGVTEVLGWTDLGPTPPPLHVLHNGEREAPLDEVVPASLSMIPDLERTFDAPPDGSKSSHRRLQLAQWIANPDNPLTARVFVNRLWQHHFGKAIVRSPNNFGFLADPPTHPKLLDWLADEFVKRGWKIKRMHKLILTSKTWQQSSNHTEFSSYNQKDSANRLWWKSERRRLDAEALRDAMLAVSGELDLRVGGPGFRPTIDAAALEGLSKKSAAWNPSPPEEQLRRSLYMFSKRGLLPPMMTTFNFSDTTLSCGKRDVTTVPTQALVLMNNPLVHARSRRLASTIIANGAQGRDRVSQLWSAVFAREPFAEEFRLAEKHLETQLRRFEPLATEPAQTEQTGSPETLALASLAHVLLNSNEFIYLD</sequence>
<dbReference type="GO" id="GO:0009055">
    <property type="term" value="F:electron transfer activity"/>
    <property type="evidence" value="ECO:0007669"/>
    <property type="project" value="InterPro"/>
</dbReference>
<dbReference type="Pfam" id="PF07583">
    <property type="entry name" value="PSCyt2"/>
    <property type="match status" value="1"/>
</dbReference>
<evidence type="ECO:0000256" key="3">
    <source>
        <dbReference type="PROSITE-ProRule" id="PRU00433"/>
    </source>
</evidence>
<evidence type="ECO:0000313" key="7">
    <source>
        <dbReference type="Proteomes" id="UP000319004"/>
    </source>
</evidence>
<dbReference type="RefSeq" id="WP_197455993.1">
    <property type="nucleotide sequence ID" value="NZ_CP037423.1"/>
</dbReference>
<feature type="chain" id="PRO_5021914009" evidence="4">
    <location>
        <begin position="24"/>
        <end position="750"/>
    </location>
</feature>
<organism evidence="6 7">
    <name type="scientific">Stieleria neptunia</name>
    <dbReference type="NCBI Taxonomy" id="2527979"/>
    <lineage>
        <taxon>Bacteria</taxon>
        <taxon>Pseudomonadati</taxon>
        <taxon>Planctomycetota</taxon>
        <taxon>Planctomycetia</taxon>
        <taxon>Pirellulales</taxon>
        <taxon>Pirellulaceae</taxon>
        <taxon>Stieleria</taxon>
    </lineage>
</organism>
<reference evidence="6 7" key="1">
    <citation type="submission" date="2019-03" db="EMBL/GenBank/DDBJ databases">
        <title>Deep-cultivation of Planctomycetes and their phenomic and genomic characterization uncovers novel biology.</title>
        <authorList>
            <person name="Wiegand S."/>
            <person name="Jogler M."/>
            <person name="Boedeker C."/>
            <person name="Pinto D."/>
            <person name="Vollmers J."/>
            <person name="Rivas-Marin E."/>
            <person name="Kohn T."/>
            <person name="Peeters S.H."/>
            <person name="Heuer A."/>
            <person name="Rast P."/>
            <person name="Oberbeckmann S."/>
            <person name="Bunk B."/>
            <person name="Jeske O."/>
            <person name="Meyerdierks A."/>
            <person name="Storesund J.E."/>
            <person name="Kallscheuer N."/>
            <person name="Luecker S."/>
            <person name="Lage O.M."/>
            <person name="Pohl T."/>
            <person name="Merkel B.J."/>
            <person name="Hornburger P."/>
            <person name="Mueller R.-W."/>
            <person name="Bruemmer F."/>
            <person name="Labrenz M."/>
            <person name="Spormann A.M."/>
            <person name="Op den Camp H."/>
            <person name="Overmann J."/>
            <person name="Amann R."/>
            <person name="Jetten M.S.M."/>
            <person name="Mascher T."/>
            <person name="Medema M.H."/>
            <person name="Devos D.P."/>
            <person name="Kaster A.-K."/>
            <person name="Ovreas L."/>
            <person name="Rohde M."/>
            <person name="Galperin M.Y."/>
            <person name="Jogler C."/>
        </authorList>
    </citation>
    <scope>NUCLEOTIDE SEQUENCE [LARGE SCALE GENOMIC DNA]</scope>
    <source>
        <strain evidence="6 7">Enr13</strain>
    </source>
</reference>
<dbReference type="InterPro" id="IPR011444">
    <property type="entry name" value="DUF1549"/>
</dbReference>
<evidence type="ECO:0000256" key="2">
    <source>
        <dbReference type="ARBA" id="ARBA00023004"/>
    </source>
</evidence>
<evidence type="ECO:0000256" key="1">
    <source>
        <dbReference type="ARBA" id="ARBA00022723"/>
    </source>
</evidence>
<feature type="domain" description="Cytochrome c" evidence="5">
    <location>
        <begin position="19"/>
        <end position="117"/>
    </location>
</feature>
<evidence type="ECO:0000259" key="5">
    <source>
        <dbReference type="PROSITE" id="PS51007"/>
    </source>
</evidence>
<gene>
    <name evidence="6" type="ORF">Enr13x_26790</name>
</gene>
<accession>A0A518HPQ9</accession>
<keyword evidence="3" id="KW-0349">Heme</keyword>
<keyword evidence="7" id="KW-1185">Reference proteome</keyword>